<dbReference type="Proteomes" id="UP000032611">
    <property type="component" value="Chromosome"/>
</dbReference>
<feature type="domain" description="ABC transporter" evidence="8">
    <location>
        <begin position="1"/>
        <end position="215"/>
    </location>
</feature>
<dbReference type="Pfam" id="PF00005">
    <property type="entry name" value="ABC_tran"/>
    <property type="match status" value="1"/>
</dbReference>
<dbReference type="InterPro" id="IPR003593">
    <property type="entry name" value="AAA+_ATPase"/>
</dbReference>
<dbReference type="GO" id="GO:0017004">
    <property type="term" value="P:cytochrome complex assembly"/>
    <property type="evidence" value="ECO:0007669"/>
    <property type="project" value="UniProtKB-KW"/>
</dbReference>
<evidence type="ECO:0000256" key="6">
    <source>
        <dbReference type="ARBA" id="ARBA00022967"/>
    </source>
</evidence>
<evidence type="ECO:0000256" key="7">
    <source>
        <dbReference type="ARBA" id="ARBA00023136"/>
    </source>
</evidence>
<sequence length="215" mass="22781">MNAENLSVRRADRLIFSGLSFVLKQGESLVFTGPNGAGKSTAIRAALGLLRPETGSACFEDEAGRHPLGAASHYLGHLNAMKRELTVGENLAFWRDFMGDYEGGDSVSLEDAADAVGLAGALDLPFGYLSAGQKRRLAFARLLVAHRPVWMLDEPTASLDVASKVLIEDIVNRHLAKGGIAIIATHEPLALSNCGELGFSGPVELAADPFLPEGV</sequence>
<evidence type="ECO:0000256" key="1">
    <source>
        <dbReference type="ARBA" id="ARBA00005417"/>
    </source>
</evidence>
<name>A0A0D5LKP8_MAREN</name>
<dbReference type="InterPro" id="IPR003439">
    <property type="entry name" value="ABC_transporter-like_ATP-bd"/>
</dbReference>
<evidence type="ECO:0000256" key="5">
    <source>
        <dbReference type="ARBA" id="ARBA00022840"/>
    </source>
</evidence>
<dbReference type="AlphaFoldDB" id="A0A0D5LKP8"/>
<dbReference type="InterPro" id="IPR005895">
    <property type="entry name" value="ABC_transptr_haem_export_CcmA"/>
</dbReference>
<keyword evidence="10" id="KW-1185">Reference proteome</keyword>
<dbReference type="GO" id="GO:0022857">
    <property type="term" value="F:transmembrane transporter activity"/>
    <property type="evidence" value="ECO:0007669"/>
    <property type="project" value="InterPro"/>
</dbReference>
<keyword evidence="3" id="KW-0547">Nucleotide-binding</keyword>
<evidence type="ECO:0000256" key="4">
    <source>
        <dbReference type="ARBA" id="ARBA00022748"/>
    </source>
</evidence>
<keyword evidence="5" id="KW-0067">ATP-binding</keyword>
<dbReference type="PROSITE" id="PS00211">
    <property type="entry name" value="ABC_TRANSPORTER_1"/>
    <property type="match status" value="1"/>
</dbReference>
<dbReference type="Gene3D" id="3.40.50.300">
    <property type="entry name" value="P-loop containing nucleotide triphosphate hydrolases"/>
    <property type="match status" value="1"/>
</dbReference>
<dbReference type="SUPFAM" id="SSF52540">
    <property type="entry name" value="P-loop containing nucleoside triphosphate hydrolases"/>
    <property type="match status" value="1"/>
</dbReference>
<evidence type="ECO:0000313" key="9">
    <source>
        <dbReference type="EMBL" id="AJY44520.1"/>
    </source>
</evidence>
<gene>
    <name evidence="9" type="ORF">TM49_00580</name>
</gene>
<dbReference type="HOGENOM" id="CLU_000604_1_2_5"/>
<evidence type="ECO:0000313" key="10">
    <source>
        <dbReference type="Proteomes" id="UP000032611"/>
    </source>
</evidence>
<dbReference type="SMART" id="SM00382">
    <property type="entry name" value="AAA"/>
    <property type="match status" value="1"/>
</dbReference>
<keyword evidence="4" id="KW-0201">Cytochrome c-type biogenesis</keyword>
<dbReference type="PATRIC" id="fig|1486262.3.peg.121"/>
<dbReference type="GO" id="GO:0016887">
    <property type="term" value="F:ATP hydrolysis activity"/>
    <property type="evidence" value="ECO:0007669"/>
    <property type="project" value="InterPro"/>
</dbReference>
<dbReference type="PANTHER" id="PTHR43499">
    <property type="entry name" value="ABC TRANSPORTER I FAMILY MEMBER 1"/>
    <property type="match status" value="1"/>
</dbReference>
<keyword evidence="6" id="KW-1278">Translocase</keyword>
<dbReference type="PROSITE" id="PS50893">
    <property type="entry name" value="ABC_TRANSPORTER_2"/>
    <property type="match status" value="1"/>
</dbReference>
<reference evidence="9 10" key="1">
    <citation type="journal article" date="2015" name="Genome Announc.">
        <title>Complete genome sequence of Martelella endophytica YC6887, which has antifungal activity associated with a halophyte.</title>
        <authorList>
            <person name="Khan A."/>
            <person name="Khan H."/>
            <person name="Chung E.J."/>
            <person name="Hossain M.T."/>
            <person name="Chung Y.R."/>
        </authorList>
    </citation>
    <scope>NUCLEOTIDE SEQUENCE [LARGE SCALE GENOMIC DNA]</scope>
    <source>
        <strain evidence="9">YC6887</strain>
    </source>
</reference>
<proteinExistence type="inferred from homology"/>
<dbReference type="STRING" id="1486262.TM49_00580"/>
<keyword evidence="7" id="KW-0472">Membrane</keyword>
<comment type="similarity">
    <text evidence="1">Belongs to the ABC transporter superfamily.</text>
</comment>
<organism evidence="9 10">
    <name type="scientific">Martelella endophytica</name>
    <dbReference type="NCBI Taxonomy" id="1486262"/>
    <lineage>
        <taxon>Bacteria</taxon>
        <taxon>Pseudomonadati</taxon>
        <taxon>Pseudomonadota</taxon>
        <taxon>Alphaproteobacteria</taxon>
        <taxon>Hyphomicrobiales</taxon>
        <taxon>Aurantimonadaceae</taxon>
        <taxon>Martelella</taxon>
    </lineage>
</organism>
<evidence type="ECO:0000256" key="3">
    <source>
        <dbReference type="ARBA" id="ARBA00022741"/>
    </source>
</evidence>
<evidence type="ECO:0000256" key="2">
    <source>
        <dbReference type="ARBA" id="ARBA00022448"/>
    </source>
</evidence>
<dbReference type="InterPro" id="IPR017871">
    <property type="entry name" value="ABC_transporter-like_CS"/>
</dbReference>
<dbReference type="NCBIfam" id="TIGR01189">
    <property type="entry name" value="ccmA"/>
    <property type="match status" value="1"/>
</dbReference>
<evidence type="ECO:0000259" key="8">
    <source>
        <dbReference type="PROSITE" id="PS50893"/>
    </source>
</evidence>
<dbReference type="GO" id="GO:0005524">
    <property type="term" value="F:ATP binding"/>
    <property type="evidence" value="ECO:0007669"/>
    <property type="project" value="UniProtKB-KW"/>
</dbReference>
<dbReference type="OrthoDB" id="9800654at2"/>
<dbReference type="KEGG" id="mey:TM49_00580"/>
<dbReference type="PANTHER" id="PTHR43499:SF1">
    <property type="entry name" value="ABC TRANSPORTER I FAMILY MEMBER 1"/>
    <property type="match status" value="1"/>
</dbReference>
<protein>
    <submittedName>
        <fullName evidence="9">Cytochrome C biogenesis protein</fullName>
    </submittedName>
</protein>
<keyword evidence="2" id="KW-0813">Transport</keyword>
<accession>A0A0D5LKP8</accession>
<dbReference type="InterPro" id="IPR027417">
    <property type="entry name" value="P-loop_NTPase"/>
</dbReference>
<dbReference type="EMBL" id="CP010803">
    <property type="protein sequence ID" value="AJY44520.1"/>
    <property type="molecule type" value="Genomic_DNA"/>
</dbReference>